<name>A0A6H1ZYU8_9ZZZZ</name>
<dbReference type="InterPro" id="IPR027417">
    <property type="entry name" value="P-loop_NTPase"/>
</dbReference>
<gene>
    <name evidence="3" type="ORF">TM448A02853_0011</name>
</gene>
<organism evidence="3">
    <name type="scientific">viral metagenome</name>
    <dbReference type="NCBI Taxonomy" id="1070528"/>
    <lineage>
        <taxon>unclassified sequences</taxon>
        <taxon>metagenomes</taxon>
        <taxon>organismal metagenomes</taxon>
    </lineage>
</organism>
<reference evidence="3" key="1">
    <citation type="submission" date="2020-03" db="EMBL/GenBank/DDBJ databases">
        <title>The deep terrestrial virosphere.</title>
        <authorList>
            <person name="Holmfeldt K."/>
            <person name="Nilsson E."/>
            <person name="Simone D."/>
            <person name="Lopez-Fernandez M."/>
            <person name="Wu X."/>
            <person name="de Brujin I."/>
            <person name="Lundin D."/>
            <person name="Andersson A."/>
            <person name="Bertilsson S."/>
            <person name="Dopson M."/>
        </authorList>
    </citation>
    <scope>NUCLEOTIDE SEQUENCE</scope>
    <source>
        <strain evidence="3">TM448A02853</strain>
    </source>
</reference>
<dbReference type="Gene3D" id="3.40.50.300">
    <property type="entry name" value="P-loop containing nucleotide triphosphate hydrolases"/>
    <property type="match status" value="1"/>
</dbReference>
<accession>A0A6H1ZYU8</accession>
<dbReference type="Gene3D" id="3.30.420.240">
    <property type="match status" value="1"/>
</dbReference>
<dbReference type="AlphaFoldDB" id="A0A6H1ZYU8"/>
<proteinExistence type="predicted"/>
<dbReference type="Pfam" id="PF17289">
    <property type="entry name" value="Terminase_6C"/>
    <property type="match status" value="1"/>
</dbReference>
<feature type="domain" description="Terminase large subunit gp17-like C-terminal" evidence="2">
    <location>
        <begin position="278"/>
        <end position="412"/>
    </location>
</feature>
<sequence length="433" mass="49996">MTLPGKPLEDVFQWNRWYHKPSTFYESIYHEKPSGDQAHFLDILPAKNRIMISAAGGVGKTKALGAAALYFPTVFSKISESPCNTIIISGSMEQSRILYQWSQQGLNHPLISKLIMGESLKTHTNFLTGAYLKSLPRSFKAIFGQHCHIVIVDESVEAGDDVIMDTYRIVSGQLNNKIILSSTPHEYMSLFVDMWFDRSKRWGDWTRLSWAKKNCHWIDPVEIEEARRVLPPDKFKIFWEGEPVPLIGNLISQDDLKECSPASRSFKYNPDGEQPVGGLDWGFSPAPTVLVIRQKVGDFYYILKTVEYKGKRFKNVQEWIAYYYSLYHVGRLYADSSHIGENQRLISEHNIPVSPVKFKGEKPMLRSWTKALFEQRLVRIPEECINLKQQLSTYTWQTNTRDDYVDALMLCLKEPVAFRRPGKLWWKIIEEAS</sequence>
<evidence type="ECO:0000313" key="3">
    <source>
        <dbReference type="EMBL" id="QJA52632.1"/>
    </source>
</evidence>
<evidence type="ECO:0000259" key="2">
    <source>
        <dbReference type="Pfam" id="PF17289"/>
    </source>
</evidence>
<dbReference type="EMBL" id="MT144355">
    <property type="protein sequence ID" value="QJA52632.1"/>
    <property type="molecule type" value="Genomic_DNA"/>
</dbReference>
<evidence type="ECO:0000256" key="1">
    <source>
        <dbReference type="ARBA" id="ARBA00022612"/>
    </source>
</evidence>
<protein>
    <submittedName>
        <fullName evidence="3">Putative terminase</fullName>
    </submittedName>
</protein>
<keyword evidence="1" id="KW-1188">Viral release from host cell</keyword>
<dbReference type="InterPro" id="IPR035421">
    <property type="entry name" value="Terminase_6C"/>
</dbReference>